<feature type="region of interest" description="Disordered" evidence="5">
    <location>
        <begin position="24"/>
        <end position="61"/>
    </location>
</feature>
<gene>
    <name evidence="7" type="ORF">M569_14646</name>
</gene>
<dbReference type="OrthoDB" id="26679at2759"/>
<keyword evidence="8" id="KW-1185">Reference proteome</keyword>
<dbReference type="PANTHER" id="PTHR23354:SF62">
    <property type="entry name" value="MUSTARD, ISOFORM V"/>
    <property type="match status" value="1"/>
</dbReference>
<comment type="subcellular location">
    <subcellularLocation>
        <location evidence="1">Mitochondrion</location>
    </subcellularLocation>
</comment>
<feature type="non-terminal residue" evidence="7">
    <location>
        <position position="1"/>
    </location>
</feature>
<comment type="caution">
    <text evidence="7">The sequence shown here is derived from an EMBL/GenBank/DDBJ whole genome shotgun (WGS) entry which is preliminary data.</text>
</comment>
<evidence type="ECO:0000313" key="8">
    <source>
        <dbReference type="Proteomes" id="UP000015453"/>
    </source>
</evidence>
<evidence type="ECO:0000256" key="3">
    <source>
        <dbReference type="ARBA" id="ARBA00023128"/>
    </source>
</evidence>
<evidence type="ECO:0000313" key="7">
    <source>
        <dbReference type="EMBL" id="EPS60158.1"/>
    </source>
</evidence>
<feature type="region of interest" description="Disordered" evidence="5">
    <location>
        <begin position="75"/>
        <end position="104"/>
    </location>
</feature>
<dbReference type="Pfam" id="PF07534">
    <property type="entry name" value="TLD"/>
    <property type="match status" value="1"/>
</dbReference>
<dbReference type="InterPro" id="IPR006571">
    <property type="entry name" value="TLDc_dom"/>
</dbReference>
<dbReference type="GO" id="GO:0005739">
    <property type="term" value="C:mitochondrion"/>
    <property type="evidence" value="ECO:0007669"/>
    <property type="project" value="UniProtKB-SubCell"/>
</dbReference>
<dbReference type="Proteomes" id="UP000015453">
    <property type="component" value="Unassembled WGS sequence"/>
</dbReference>
<protein>
    <recommendedName>
        <fullName evidence="4">Oxidation resistance protein 1</fullName>
    </recommendedName>
</protein>
<keyword evidence="3" id="KW-0496">Mitochondrion</keyword>
<feature type="compositionally biased region" description="Low complexity" evidence="5">
    <location>
        <begin position="75"/>
        <end position="97"/>
    </location>
</feature>
<evidence type="ECO:0000256" key="5">
    <source>
        <dbReference type="SAM" id="MobiDB-lite"/>
    </source>
</evidence>
<feature type="domain" description="TLDc" evidence="6">
    <location>
        <begin position="179"/>
        <end position="280"/>
    </location>
</feature>
<dbReference type="EMBL" id="AUSU01007777">
    <property type="protein sequence ID" value="EPS60158.1"/>
    <property type="molecule type" value="Genomic_DNA"/>
</dbReference>
<proteinExistence type="inferred from homology"/>
<feature type="compositionally biased region" description="Polar residues" evidence="5">
    <location>
        <begin position="133"/>
        <end position="145"/>
    </location>
</feature>
<feature type="region of interest" description="Disordered" evidence="5">
    <location>
        <begin position="125"/>
        <end position="149"/>
    </location>
</feature>
<feature type="non-terminal residue" evidence="7">
    <location>
        <position position="280"/>
    </location>
</feature>
<dbReference type="PANTHER" id="PTHR23354">
    <property type="entry name" value="NUCLEOLAR PROTEIN 7/ESTROGEN RECEPTOR COACTIVATOR-RELATED"/>
    <property type="match status" value="1"/>
</dbReference>
<reference evidence="7 8" key="1">
    <citation type="journal article" date="2013" name="BMC Genomics">
        <title>The miniature genome of a carnivorous plant Genlisea aurea contains a low number of genes and short non-coding sequences.</title>
        <authorList>
            <person name="Leushkin E.V."/>
            <person name="Sutormin R.A."/>
            <person name="Nabieva E.R."/>
            <person name="Penin A.A."/>
            <person name="Kondrashov A.S."/>
            <person name="Logacheva M.D."/>
        </authorList>
    </citation>
    <scope>NUCLEOTIDE SEQUENCE [LARGE SCALE GENOMIC DNA]</scope>
</reference>
<evidence type="ECO:0000256" key="2">
    <source>
        <dbReference type="ARBA" id="ARBA00009540"/>
    </source>
</evidence>
<sequence>QKSKSLRSKAFHLVSDFTSFIFSPISDKPSKELNSEDDLNESGESESDGEDSDDALDGPDTSSFSAFLYSLLGSSDSQRSSTVDGEIASSETASESASMKEEIRRKSILSRGRRVLGKALHQAARMGGFRQAPKSSSDTTFPNSDEASEQDGIAMQTLNAYETAPPPDNDLQETSEPSQLISEKTRSFLHSSLPVIVRGRKWLLLYSTWRHGISLSTLYRRSTLWPGLSLLVVGDRKGAVFGGLVEAPMIPMNKKKYQGTNTSFVFSDICGQPAVYRPTG</sequence>
<comment type="similarity">
    <text evidence="2">Belongs to the OXR1 family.</text>
</comment>
<dbReference type="PROSITE" id="PS51886">
    <property type="entry name" value="TLDC"/>
    <property type="match status" value="1"/>
</dbReference>
<organism evidence="7 8">
    <name type="scientific">Genlisea aurea</name>
    <dbReference type="NCBI Taxonomy" id="192259"/>
    <lineage>
        <taxon>Eukaryota</taxon>
        <taxon>Viridiplantae</taxon>
        <taxon>Streptophyta</taxon>
        <taxon>Embryophyta</taxon>
        <taxon>Tracheophyta</taxon>
        <taxon>Spermatophyta</taxon>
        <taxon>Magnoliopsida</taxon>
        <taxon>eudicotyledons</taxon>
        <taxon>Gunneridae</taxon>
        <taxon>Pentapetalae</taxon>
        <taxon>asterids</taxon>
        <taxon>lamiids</taxon>
        <taxon>Lamiales</taxon>
        <taxon>Lentibulariaceae</taxon>
        <taxon>Genlisea</taxon>
    </lineage>
</organism>
<accession>S8DBN7</accession>
<evidence type="ECO:0000256" key="4">
    <source>
        <dbReference type="ARBA" id="ARBA00040604"/>
    </source>
</evidence>
<name>S8DBN7_9LAMI</name>
<feature type="region of interest" description="Disordered" evidence="5">
    <location>
        <begin position="161"/>
        <end position="180"/>
    </location>
</feature>
<dbReference type="AlphaFoldDB" id="S8DBN7"/>
<evidence type="ECO:0000259" key="6">
    <source>
        <dbReference type="PROSITE" id="PS51886"/>
    </source>
</evidence>
<feature type="compositionally biased region" description="Acidic residues" evidence="5">
    <location>
        <begin position="35"/>
        <end position="57"/>
    </location>
</feature>
<evidence type="ECO:0000256" key="1">
    <source>
        <dbReference type="ARBA" id="ARBA00004173"/>
    </source>
</evidence>